<proteinExistence type="predicted"/>
<dbReference type="SMART" id="SM00448">
    <property type="entry name" value="REC"/>
    <property type="match status" value="1"/>
</dbReference>
<dbReference type="GO" id="GO:0000160">
    <property type="term" value="P:phosphorelay signal transduction system"/>
    <property type="evidence" value="ECO:0007669"/>
    <property type="project" value="InterPro"/>
</dbReference>
<evidence type="ECO:0000313" key="5">
    <source>
        <dbReference type="Proteomes" id="UP000290013"/>
    </source>
</evidence>
<gene>
    <name evidence="4" type="primary">yycF_1</name>
    <name evidence="4" type="ORF">NCTC12078_00439</name>
</gene>
<dbReference type="PANTHER" id="PTHR44591">
    <property type="entry name" value="STRESS RESPONSE REGULATOR PROTEIN 1"/>
    <property type="match status" value="1"/>
</dbReference>
<keyword evidence="1 2" id="KW-0597">Phosphoprotein</keyword>
<evidence type="ECO:0000259" key="3">
    <source>
        <dbReference type="PROSITE" id="PS50110"/>
    </source>
</evidence>
<dbReference type="Gene3D" id="3.40.50.2300">
    <property type="match status" value="1"/>
</dbReference>
<dbReference type="EMBL" id="LR215974">
    <property type="protein sequence ID" value="VFB02464.1"/>
    <property type="molecule type" value="Genomic_DNA"/>
</dbReference>
<name>A0A4V6ID87_9FLAO</name>
<dbReference type="InterPro" id="IPR050595">
    <property type="entry name" value="Bact_response_regulator"/>
</dbReference>
<accession>A0A4V6ID87</accession>
<dbReference type="KEGG" id="ctai:NCTC12078_00439"/>
<feature type="modified residue" description="4-aspartylphosphate" evidence="2">
    <location>
        <position position="75"/>
    </location>
</feature>
<dbReference type="PROSITE" id="PS50110">
    <property type="entry name" value="RESPONSE_REGULATORY"/>
    <property type="match status" value="1"/>
</dbReference>
<dbReference type="PANTHER" id="PTHR44591:SF3">
    <property type="entry name" value="RESPONSE REGULATORY DOMAIN-CONTAINING PROTEIN"/>
    <property type="match status" value="1"/>
</dbReference>
<evidence type="ECO:0000256" key="1">
    <source>
        <dbReference type="ARBA" id="ARBA00022553"/>
    </source>
</evidence>
<evidence type="ECO:0000256" key="2">
    <source>
        <dbReference type="PROSITE-ProRule" id="PRU00169"/>
    </source>
</evidence>
<dbReference type="Pfam" id="PF00072">
    <property type="entry name" value="Response_reg"/>
    <property type="match status" value="1"/>
</dbReference>
<sequence length="142" mass="16512">MNDPFGLPKQIKKNAVEQQHNHNMKKIIIADDEHKILMSLEYSFRKNGYDVFIARDGTEVLEFMKTMTPDIILLDIMMPNLDGYSTLEFIKQDEKLKNTKVIFLSAKNNPKDIEKGLSMGAYAYVTKPYSIKKLMQQIEDMF</sequence>
<dbReference type="InterPro" id="IPR001789">
    <property type="entry name" value="Sig_transdc_resp-reg_receiver"/>
</dbReference>
<reference evidence="4 5" key="1">
    <citation type="submission" date="2019-02" db="EMBL/GenBank/DDBJ databases">
        <authorList>
            <consortium name="Pathogen Informatics"/>
        </authorList>
    </citation>
    <scope>NUCLEOTIDE SEQUENCE [LARGE SCALE GENOMIC DNA]</scope>
    <source>
        <strain evidence="4 5">3012STDY6944375</strain>
    </source>
</reference>
<dbReference type="SUPFAM" id="SSF52172">
    <property type="entry name" value="CheY-like"/>
    <property type="match status" value="1"/>
</dbReference>
<protein>
    <submittedName>
        <fullName evidence="4">Transcriptional regulatory protein YycF</fullName>
    </submittedName>
</protein>
<dbReference type="Proteomes" id="UP000290013">
    <property type="component" value="Chromosome"/>
</dbReference>
<dbReference type="AlphaFoldDB" id="A0A4V6ID87"/>
<dbReference type="InterPro" id="IPR011006">
    <property type="entry name" value="CheY-like_superfamily"/>
</dbReference>
<organism evidence="4 5">
    <name type="scientific">Chryseobacterium taihuense</name>
    <dbReference type="NCBI Taxonomy" id="1141221"/>
    <lineage>
        <taxon>Bacteria</taxon>
        <taxon>Pseudomonadati</taxon>
        <taxon>Bacteroidota</taxon>
        <taxon>Flavobacteriia</taxon>
        <taxon>Flavobacteriales</taxon>
        <taxon>Weeksellaceae</taxon>
        <taxon>Chryseobacterium group</taxon>
        <taxon>Chryseobacterium</taxon>
    </lineage>
</organism>
<evidence type="ECO:0000313" key="4">
    <source>
        <dbReference type="EMBL" id="VFB02464.1"/>
    </source>
</evidence>
<feature type="domain" description="Response regulatory" evidence="3">
    <location>
        <begin position="26"/>
        <end position="142"/>
    </location>
</feature>